<evidence type="ECO:0000313" key="1">
    <source>
        <dbReference type="EMBL" id="DAE24641.1"/>
    </source>
</evidence>
<proteinExistence type="predicted"/>
<name>A0A8S5R0M7_9CAUD</name>
<accession>A0A8S5R0M7</accession>
<reference evidence="1" key="1">
    <citation type="journal article" date="2021" name="Proc. Natl. Acad. Sci. U.S.A.">
        <title>A Catalog of Tens of Thousands of Viruses from Human Metagenomes Reveals Hidden Associations with Chronic Diseases.</title>
        <authorList>
            <person name="Tisza M.J."/>
            <person name="Buck C.B."/>
        </authorList>
    </citation>
    <scope>NUCLEOTIDE SEQUENCE</scope>
    <source>
        <strain evidence="1">CtPVE25</strain>
    </source>
</reference>
<dbReference type="EMBL" id="BK015779">
    <property type="protein sequence ID" value="DAE24641.1"/>
    <property type="molecule type" value="Genomic_DNA"/>
</dbReference>
<organism evidence="1">
    <name type="scientific">Myoviridae sp. ctPVE25</name>
    <dbReference type="NCBI Taxonomy" id="2826649"/>
    <lineage>
        <taxon>Viruses</taxon>
        <taxon>Duplodnaviria</taxon>
        <taxon>Heunggongvirae</taxon>
        <taxon>Uroviricota</taxon>
        <taxon>Caudoviricetes</taxon>
    </lineage>
</organism>
<sequence length="91" mass="9747">MVPITFQISRKTVGFSVRAPARIGITFGVSVRNGGELYNGPYIVDPHFTAQVLSTKEKVLREDITVNPIDVARVSNPSGGNTIYIGGITNG</sequence>
<protein>
    <submittedName>
        <fullName evidence="1">Uncharacterized protein</fullName>
    </submittedName>
</protein>